<dbReference type="InterPro" id="IPR024588">
    <property type="entry name" value="YejM_N"/>
</dbReference>
<dbReference type="SUPFAM" id="SSF53649">
    <property type="entry name" value="Alkaline phosphatase-like"/>
    <property type="match status" value="1"/>
</dbReference>
<dbReference type="Pfam" id="PF00884">
    <property type="entry name" value="Sulfatase"/>
    <property type="match status" value="1"/>
</dbReference>
<feature type="transmembrane region" description="Helical" evidence="1">
    <location>
        <begin position="42"/>
        <end position="61"/>
    </location>
</feature>
<evidence type="ECO:0000256" key="1">
    <source>
        <dbReference type="SAM" id="Phobius"/>
    </source>
</evidence>
<organism evidence="4 5">
    <name type="scientific">Williamwhitmania taraxaci</name>
    <dbReference type="NCBI Taxonomy" id="1640674"/>
    <lineage>
        <taxon>Bacteria</taxon>
        <taxon>Pseudomonadati</taxon>
        <taxon>Bacteroidota</taxon>
        <taxon>Bacteroidia</taxon>
        <taxon>Bacteroidales</taxon>
        <taxon>Williamwhitmaniaceae</taxon>
        <taxon>Williamwhitmania</taxon>
    </lineage>
</organism>
<evidence type="ECO:0008006" key="6">
    <source>
        <dbReference type="Google" id="ProtNLM"/>
    </source>
</evidence>
<dbReference type="Gene3D" id="3.40.720.10">
    <property type="entry name" value="Alkaline Phosphatase, subunit A"/>
    <property type="match status" value="1"/>
</dbReference>
<name>A0A1G6KH60_9BACT</name>
<proteinExistence type="predicted"/>
<accession>A0A1G6KH60</accession>
<reference evidence="4 5" key="1">
    <citation type="submission" date="2016-09" db="EMBL/GenBank/DDBJ databases">
        <authorList>
            <person name="Capua I."/>
            <person name="De Benedictis P."/>
            <person name="Joannis T."/>
            <person name="Lombin L.H."/>
            <person name="Cattoli G."/>
        </authorList>
    </citation>
    <scope>NUCLEOTIDE SEQUENCE [LARGE SCALE GENOMIC DNA]</scope>
    <source>
        <strain evidence="4 5">A7P-90m</strain>
    </source>
</reference>
<dbReference type="InterPro" id="IPR012159">
    <property type="entry name" value="YejM-like"/>
</dbReference>
<feature type="transmembrane region" description="Helical" evidence="1">
    <location>
        <begin position="162"/>
        <end position="183"/>
    </location>
</feature>
<feature type="transmembrane region" description="Helical" evidence="1">
    <location>
        <begin position="73"/>
        <end position="97"/>
    </location>
</feature>
<dbReference type="Pfam" id="PF11893">
    <property type="entry name" value="DUF3413"/>
    <property type="match status" value="1"/>
</dbReference>
<keyword evidence="5" id="KW-1185">Reference proteome</keyword>
<evidence type="ECO:0000259" key="2">
    <source>
        <dbReference type="Pfam" id="PF00884"/>
    </source>
</evidence>
<keyword evidence="1" id="KW-0812">Transmembrane</keyword>
<dbReference type="PANTHER" id="PTHR43751">
    <property type="entry name" value="SULFATASE"/>
    <property type="match status" value="1"/>
</dbReference>
<dbReference type="STRING" id="1640674.SAMN05216323_10255"/>
<evidence type="ECO:0000313" key="4">
    <source>
        <dbReference type="EMBL" id="SDC30257.1"/>
    </source>
</evidence>
<dbReference type="InterPro" id="IPR017850">
    <property type="entry name" value="Alkaline_phosphatase_core_sf"/>
</dbReference>
<dbReference type="Proteomes" id="UP000199452">
    <property type="component" value="Unassembled WGS sequence"/>
</dbReference>
<feature type="domain" description="Inner membrane protein YejM N-terminal" evidence="3">
    <location>
        <begin position="35"/>
        <end position="275"/>
    </location>
</feature>
<dbReference type="CDD" id="cd16148">
    <property type="entry name" value="sulfatase_like"/>
    <property type="match status" value="1"/>
</dbReference>
<evidence type="ECO:0000313" key="5">
    <source>
        <dbReference type="Proteomes" id="UP000199452"/>
    </source>
</evidence>
<dbReference type="OrthoDB" id="9786870at2"/>
<dbReference type="InterPro" id="IPR052701">
    <property type="entry name" value="GAG_Ulvan_Degrading_Sulfatases"/>
</dbReference>
<dbReference type="AlphaFoldDB" id="A0A1G6KH60"/>
<feature type="transmembrane region" description="Helical" evidence="1">
    <location>
        <begin position="109"/>
        <end position="134"/>
    </location>
</feature>
<dbReference type="PIRSF" id="PIRSF004950">
    <property type="entry name" value="Mmb_sulf_HI0842"/>
    <property type="match status" value="1"/>
</dbReference>
<feature type="transmembrane region" description="Helical" evidence="1">
    <location>
        <begin position="195"/>
        <end position="216"/>
    </location>
</feature>
<protein>
    <recommendedName>
        <fullName evidence="6">Inner membrane protein YejM N-terminal domain-containing protein</fullName>
    </recommendedName>
</protein>
<dbReference type="EMBL" id="FMYP01000025">
    <property type="protein sequence ID" value="SDC30257.1"/>
    <property type="molecule type" value="Genomic_DNA"/>
</dbReference>
<dbReference type="InterPro" id="IPR000917">
    <property type="entry name" value="Sulfatase_N"/>
</dbReference>
<gene>
    <name evidence="4" type="ORF">SAMN05216323_10255</name>
</gene>
<sequence>MFIADTDTPKLLNRLLTFLSIFADYNNTNTLSIMRKLLLKQGAWVFLFISLFYILIASRYFQYFSDAGNVLTIGYLTLVTISHFVMLSLLTYLLLYVPVVLLVPNRTVAWVWAALAASMGLAILFLDTFVFSLYRFHINRFTLELLFGGAGGQIFEVHLAQYFQMIGVVLLFLAIMLFTSFRLFRWQQRRPLRGFRYVVIGVVFMMVLSHFFHAWADAANYKPITKSSRYYPLFFPTTSKGLMLKMGLVDSLSESSIDVGNSEESKALNYPQNPLIADSTAKTNVVVILLDSWYYKVFNPEVMPNISAFSKRCEVYNHHYSGSNGTRTGVFSIFYSIPGIYWNDVLSSNTSSILVDMMQKNNYQIKTLTSASLISPPFHRTVFSKVKNLNLEVKGEKAVDRDMNINKEWLSGTAEMAANPDKPVFAFLFYDALHAISHPKDFKGPFQPEWDYAKYEILNNDTDPTQFLNLYKNAAYFLDSLVGEVLRDMEQKGLLKNTYVVITGDHSQEFNDNKKNYWGHNGNYSAAQMQVPLLIYKPGIVPKQHNHWTCHYDLVPSIFTDVFHCQNKISDYSMGRHLNDSSARSWIMVGSNDNFAILEPGRITSIYFDGHYDITDDRLNEIPGATINTKQVNEIMQASKVYYKK</sequence>
<keyword evidence="1" id="KW-0472">Membrane</keyword>
<feature type="domain" description="Sulfatase N-terminal" evidence="2">
    <location>
        <begin position="284"/>
        <end position="559"/>
    </location>
</feature>
<keyword evidence="1" id="KW-1133">Transmembrane helix</keyword>
<dbReference type="PANTHER" id="PTHR43751:SF3">
    <property type="entry name" value="SULFATASE N-TERMINAL DOMAIN-CONTAINING PROTEIN"/>
    <property type="match status" value="1"/>
</dbReference>
<evidence type="ECO:0000259" key="3">
    <source>
        <dbReference type="Pfam" id="PF11893"/>
    </source>
</evidence>